<keyword evidence="2" id="KW-1185">Reference proteome</keyword>
<proteinExistence type="predicted"/>
<accession>A0A183ULF1</accession>
<sequence>MNYDLGKHDCAILSWLKSSRKAFGYPSQWTVKARPCNCEINAHVGEPQKWMMRAEPEEATRAEASKHFQKRFEARKHVARVKQHTAVGVSSVLAPPPVLAQWVKRVAAMGGQLAAWLGAACSSLCDASAASFLLQQWSVVPSTRRGQEAREAVVKGQQDDIAISRPAELHLAGSSHMPAHYVPSLLPQYSVLLRMSVRYLPAS</sequence>
<dbReference type="Proteomes" id="UP000050794">
    <property type="component" value="Unassembled WGS sequence"/>
</dbReference>
<dbReference type="EMBL" id="UYWY01020143">
    <property type="protein sequence ID" value="VDM40642.1"/>
    <property type="molecule type" value="Genomic_DNA"/>
</dbReference>
<dbReference type="WBParaSite" id="TCNE_0000932101-mRNA-1">
    <property type="protein sequence ID" value="TCNE_0000932101-mRNA-1"/>
    <property type="gene ID" value="TCNE_0000932101"/>
</dbReference>
<gene>
    <name evidence="1" type="ORF">TCNE_LOCUS9321</name>
</gene>
<evidence type="ECO:0000313" key="1">
    <source>
        <dbReference type="EMBL" id="VDM40642.1"/>
    </source>
</evidence>
<evidence type="ECO:0000313" key="2">
    <source>
        <dbReference type="Proteomes" id="UP000050794"/>
    </source>
</evidence>
<name>A0A183ULF1_TOXCA</name>
<evidence type="ECO:0000313" key="3">
    <source>
        <dbReference type="WBParaSite" id="TCNE_0000932101-mRNA-1"/>
    </source>
</evidence>
<dbReference type="AlphaFoldDB" id="A0A183ULF1"/>
<reference evidence="1 2" key="2">
    <citation type="submission" date="2018-11" db="EMBL/GenBank/DDBJ databases">
        <authorList>
            <consortium name="Pathogen Informatics"/>
        </authorList>
    </citation>
    <scope>NUCLEOTIDE SEQUENCE [LARGE SCALE GENOMIC DNA]</scope>
</reference>
<protein>
    <submittedName>
        <fullName evidence="3">POP1 domain-containing protein</fullName>
    </submittedName>
</protein>
<reference evidence="3" key="1">
    <citation type="submission" date="2016-06" db="UniProtKB">
        <authorList>
            <consortium name="WormBaseParasite"/>
        </authorList>
    </citation>
    <scope>IDENTIFICATION</scope>
</reference>
<organism evidence="2 3">
    <name type="scientific">Toxocara canis</name>
    <name type="common">Canine roundworm</name>
    <dbReference type="NCBI Taxonomy" id="6265"/>
    <lineage>
        <taxon>Eukaryota</taxon>
        <taxon>Metazoa</taxon>
        <taxon>Ecdysozoa</taxon>
        <taxon>Nematoda</taxon>
        <taxon>Chromadorea</taxon>
        <taxon>Rhabditida</taxon>
        <taxon>Spirurina</taxon>
        <taxon>Ascaridomorpha</taxon>
        <taxon>Ascaridoidea</taxon>
        <taxon>Toxocaridae</taxon>
        <taxon>Toxocara</taxon>
    </lineage>
</organism>